<name>A0A2M7CI48_9BACT</name>
<evidence type="ECO:0000259" key="12">
    <source>
        <dbReference type="Pfam" id="PF00696"/>
    </source>
</evidence>
<keyword evidence="5 11" id="KW-0808">Transferase</keyword>
<gene>
    <name evidence="11" type="primary">pyrH</name>
    <name evidence="13" type="ORF">COS38_02270</name>
</gene>
<evidence type="ECO:0000313" key="13">
    <source>
        <dbReference type="EMBL" id="PIV25314.1"/>
    </source>
</evidence>
<dbReference type="InterPro" id="IPR001048">
    <property type="entry name" value="Asp/Glu/Uridylate_kinase"/>
</dbReference>
<keyword evidence="6 11" id="KW-0547">Nucleotide-binding</keyword>
<feature type="binding site" evidence="11">
    <location>
        <position position="159"/>
    </location>
    <ligand>
        <name>ATP</name>
        <dbReference type="ChEBI" id="CHEBI:30616"/>
    </ligand>
</feature>
<evidence type="ECO:0000256" key="11">
    <source>
        <dbReference type="HAMAP-Rule" id="MF_01220"/>
    </source>
</evidence>
<protein>
    <recommendedName>
        <fullName evidence="11">Uridylate kinase</fullName>
        <shortName evidence="11">UK</shortName>
        <ecNumber evidence="11">2.7.4.22</ecNumber>
    </recommendedName>
    <alternativeName>
        <fullName evidence="11">Uridine monophosphate kinase</fullName>
        <shortName evidence="11">UMP kinase</shortName>
        <shortName evidence="11">UMPK</shortName>
    </alternativeName>
</protein>
<feature type="binding site" evidence="11">
    <location>
        <begin position="9"/>
        <end position="12"/>
    </location>
    <ligand>
        <name>ATP</name>
        <dbReference type="ChEBI" id="CHEBI:30616"/>
    </ligand>
</feature>
<evidence type="ECO:0000256" key="5">
    <source>
        <dbReference type="ARBA" id="ARBA00022679"/>
    </source>
</evidence>
<evidence type="ECO:0000256" key="10">
    <source>
        <dbReference type="ARBA" id="ARBA00047767"/>
    </source>
</evidence>
<reference evidence="14" key="1">
    <citation type="submission" date="2017-09" db="EMBL/GenBank/DDBJ databases">
        <title>Depth-based differentiation of microbial function through sediment-hosted aquifers and enrichment of novel symbionts in the deep terrestrial subsurface.</title>
        <authorList>
            <person name="Probst A.J."/>
            <person name="Ladd B."/>
            <person name="Jarett J.K."/>
            <person name="Geller-Mcgrath D.E."/>
            <person name="Sieber C.M.K."/>
            <person name="Emerson J.B."/>
            <person name="Anantharaman K."/>
            <person name="Thomas B.C."/>
            <person name="Malmstrom R."/>
            <person name="Stieglmeier M."/>
            <person name="Klingl A."/>
            <person name="Woyke T."/>
            <person name="Ryan C.M."/>
            <person name="Banfield J.F."/>
        </authorList>
    </citation>
    <scope>NUCLEOTIDE SEQUENCE [LARGE SCALE GENOMIC DNA]</scope>
</reference>
<evidence type="ECO:0000313" key="14">
    <source>
        <dbReference type="Proteomes" id="UP000229966"/>
    </source>
</evidence>
<feature type="domain" description="Aspartate/glutamate/uridylate kinase" evidence="12">
    <location>
        <begin position="4"/>
        <end position="213"/>
    </location>
</feature>
<dbReference type="Proteomes" id="UP000229966">
    <property type="component" value="Unassembled WGS sequence"/>
</dbReference>
<dbReference type="GO" id="GO:0005737">
    <property type="term" value="C:cytoplasm"/>
    <property type="evidence" value="ECO:0007669"/>
    <property type="project" value="UniProtKB-SubCell"/>
</dbReference>
<dbReference type="AlphaFoldDB" id="A0A2M7CI48"/>
<dbReference type="GO" id="GO:0033862">
    <property type="term" value="F:UMP kinase activity"/>
    <property type="evidence" value="ECO:0007669"/>
    <property type="project" value="UniProtKB-EC"/>
</dbReference>
<dbReference type="GO" id="GO:0005524">
    <property type="term" value="F:ATP binding"/>
    <property type="evidence" value="ECO:0007669"/>
    <property type="project" value="UniProtKB-KW"/>
</dbReference>
<evidence type="ECO:0000256" key="1">
    <source>
        <dbReference type="ARBA" id="ARBA00004496"/>
    </source>
</evidence>
<dbReference type="FunFam" id="3.40.1160.10:FF:000001">
    <property type="entry name" value="Uridylate kinase"/>
    <property type="match status" value="1"/>
</dbReference>
<dbReference type="CDD" id="cd04254">
    <property type="entry name" value="AAK_UMPK-PyrH-Ec"/>
    <property type="match status" value="1"/>
</dbReference>
<organism evidence="13 14">
    <name type="scientific">Candidatus Berkelbacteria bacterium CG03_land_8_20_14_0_80_40_36</name>
    <dbReference type="NCBI Taxonomy" id="1974509"/>
    <lineage>
        <taxon>Bacteria</taxon>
        <taxon>Candidatus Berkelbacteria</taxon>
    </lineage>
</organism>
<dbReference type="SUPFAM" id="SSF53633">
    <property type="entry name" value="Carbamate kinase-like"/>
    <property type="match status" value="1"/>
</dbReference>
<dbReference type="GO" id="GO:0044210">
    <property type="term" value="P:'de novo' CTP biosynthetic process"/>
    <property type="evidence" value="ECO:0007669"/>
    <property type="project" value="UniProtKB-UniRule"/>
</dbReference>
<dbReference type="PANTHER" id="PTHR42833:SF4">
    <property type="entry name" value="URIDYLATE KINASE PUMPKIN, CHLOROPLASTIC"/>
    <property type="match status" value="1"/>
</dbReference>
<dbReference type="Gene3D" id="3.40.1160.10">
    <property type="entry name" value="Acetylglutamate kinase-like"/>
    <property type="match status" value="1"/>
</dbReference>
<dbReference type="InterPro" id="IPR036393">
    <property type="entry name" value="AceGlu_kinase-like_sf"/>
</dbReference>
<evidence type="ECO:0000256" key="8">
    <source>
        <dbReference type="ARBA" id="ARBA00022840"/>
    </source>
</evidence>
<feature type="binding site" evidence="11">
    <location>
        <position position="52"/>
    </location>
    <ligand>
        <name>ATP</name>
        <dbReference type="ChEBI" id="CHEBI:30616"/>
    </ligand>
</feature>
<feature type="binding site" evidence="11">
    <location>
        <position position="165"/>
    </location>
    <ligand>
        <name>ATP</name>
        <dbReference type="ChEBI" id="CHEBI:30616"/>
    </ligand>
</feature>
<feature type="binding site" evidence="11">
    <location>
        <position position="56"/>
    </location>
    <ligand>
        <name>ATP</name>
        <dbReference type="ChEBI" id="CHEBI:30616"/>
    </ligand>
</feature>
<comment type="caution">
    <text evidence="13">The sequence shown here is derived from an EMBL/GenBank/DDBJ whole genome shotgun (WGS) entry which is preliminary data.</text>
</comment>
<comment type="subcellular location">
    <subcellularLocation>
        <location evidence="1 11">Cytoplasm</location>
    </subcellularLocation>
</comment>
<dbReference type="InterPro" id="IPR011817">
    <property type="entry name" value="Uridylate_kinase"/>
</dbReference>
<comment type="caution">
    <text evidence="11">Lacks conserved residue(s) required for the propagation of feature annotation.</text>
</comment>
<feature type="binding site" evidence="11">
    <location>
        <begin position="132"/>
        <end position="139"/>
    </location>
    <ligand>
        <name>UMP</name>
        <dbReference type="ChEBI" id="CHEBI:57865"/>
    </ligand>
</feature>
<comment type="subunit">
    <text evidence="11">Homohexamer.</text>
</comment>
<feature type="binding site" evidence="11">
    <location>
        <position position="71"/>
    </location>
    <ligand>
        <name>UMP</name>
        <dbReference type="ChEBI" id="CHEBI:57865"/>
    </ligand>
</feature>
<evidence type="ECO:0000256" key="2">
    <source>
        <dbReference type="ARBA" id="ARBA00004791"/>
    </source>
</evidence>
<accession>A0A2M7CI48</accession>
<evidence type="ECO:0000256" key="4">
    <source>
        <dbReference type="ARBA" id="ARBA00022490"/>
    </source>
</evidence>
<evidence type="ECO:0000256" key="3">
    <source>
        <dbReference type="ARBA" id="ARBA00007614"/>
    </source>
</evidence>
<feature type="binding site" evidence="11">
    <location>
        <position position="168"/>
    </location>
    <ligand>
        <name>ATP</name>
        <dbReference type="ChEBI" id="CHEBI:30616"/>
    </ligand>
</feature>
<keyword evidence="9 11" id="KW-0665">Pyrimidine biosynthesis</keyword>
<comment type="catalytic activity">
    <reaction evidence="10 11">
        <text>UMP + ATP = UDP + ADP</text>
        <dbReference type="Rhea" id="RHEA:24400"/>
        <dbReference type="ChEBI" id="CHEBI:30616"/>
        <dbReference type="ChEBI" id="CHEBI:57865"/>
        <dbReference type="ChEBI" id="CHEBI:58223"/>
        <dbReference type="ChEBI" id="CHEBI:456216"/>
        <dbReference type="EC" id="2.7.4.22"/>
    </reaction>
</comment>
<keyword evidence="7 11" id="KW-0418">Kinase</keyword>
<dbReference type="NCBIfam" id="TIGR02075">
    <property type="entry name" value="pyrH_bact"/>
    <property type="match status" value="1"/>
</dbReference>
<comment type="activity regulation">
    <text evidence="11">Inhibited by UTP.</text>
</comment>
<dbReference type="Pfam" id="PF00696">
    <property type="entry name" value="AA_kinase"/>
    <property type="match status" value="1"/>
</dbReference>
<dbReference type="EC" id="2.7.4.22" evidence="11"/>
<feature type="binding site" evidence="11">
    <location>
        <position position="160"/>
    </location>
    <ligand>
        <name>ATP</name>
        <dbReference type="ChEBI" id="CHEBI:30616"/>
    </ligand>
</feature>
<dbReference type="UniPathway" id="UPA00159">
    <property type="reaction ID" value="UER00275"/>
</dbReference>
<dbReference type="InterPro" id="IPR015963">
    <property type="entry name" value="Uridylate_kinase_bac"/>
</dbReference>
<sequence>MKYKRVLLKISGEAFLGKRESGIDFDATLKIATEVKNAAATGSQIIIVNGAGNLFRGRSASQFGMDRATADYMGMIATVMNALALQDAFSKIKVESRVMTAFEVRAVAEPYIRLRALRHLKRGRIVILAGGTGHPYFSTDSAAALRSLELHADVLLKATNVDGVYDKDPALDKNAKKFSTLSVQQAIEKGYGVMDAPALALCRDNKLPIQVFNLFKKGSILKVVKGSKIGTMVNPTQIRR</sequence>
<dbReference type="PANTHER" id="PTHR42833">
    <property type="entry name" value="URIDYLATE KINASE"/>
    <property type="match status" value="1"/>
</dbReference>
<evidence type="ECO:0000256" key="6">
    <source>
        <dbReference type="ARBA" id="ARBA00022741"/>
    </source>
</evidence>
<comment type="function">
    <text evidence="11">Catalyzes the reversible phosphorylation of UMP to UDP.</text>
</comment>
<keyword evidence="8 11" id="KW-0067">ATP-binding</keyword>
<comment type="similarity">
    <text evidence="3 11">Belongs to the UMP kinase family.</text>
</comment>
<dbReference type="EMBL" id="PEUM01000062">
    <property type="protein sequence ID" value="PIV25314.1"/>
    <property type="molecule type" value="Genomic_DNA"/>
</dbReference>
<evidence type="ECO:0000256" key="9">
    <source>
        <dbReference type="ARBA" id="ARBA00022975"/>
    </source>
</evidence>
<dbReference type="HAMAP" id="MF_01220_B">
    <property type="entry name" value="PyrH_B"/>
    <property type="match status" value="1"/>
</dbReference>
<keyword evidence="4 11" id="KW-0963">Cytoplasm</keyword>
<dbReference type="GO" id="GO:0006225">
    <property type="term" value="P:UDP biosynthetic process"/>
    <property type="evidence" value="ECO:0007669"/>
    <property type="project" value="TreeGrafter"/>
</dbReference>
<proteinExistence type="inferred from homology"/>
<dbReference type="PIRSF" id="PIRSF005650">
    <property type="entry name" value="Uridylate_kin"/>
    <property type="match status" value="1"/>
</dbReference>
<evidence type="ECO:0000256" key="7">
    <source>
        <dbReference type="ARBA" id="ARBA00022777"/>
    </source>
</evidence>
<comment type="pathway">
    <text evidence="2 11">Pyrimidine metabolism; CTP biosynthesis via de novo pathway; UDP from UMP (UMPK route): step 1/1.</text>
</comment>